<evidence type="ECO:0000259" key="8">
    <source>
        <dbReference type="Pfam" id="PF13839"/>
    </source>
</evidence>
<dbReference type="InterPro" id="IPR026057">
    <property type="entry name" value="TBL_C"/>
</dbReference>
<dbReference type="AlphaFoldDB" id="A0ABD3E1F6"/>
<evidence type="ECO:0000256" key="6">
    <source>
        <dbReference type="ARBA" id="ARBA00023136"/>
    </source>
</evidence>
<organism evidence="10 11">
    <name type="scientific">Castilleja foliolosa</name>
    <dbReference type="NCBI Taxonomy" id="1961234"/>
    <lineage>
        <taxon>Eukaryota</taxon>
        <taxon>Viridiplantae</taxon>
        <taxon>Streptophyta</taxon>
        <taxon>Embryophyta</taxon>
        <taxon>Tracheophyta</taxon>
        <taxon>Spermatophyta</taxon>
        <taxon>Magnoliopsida</taxon>
        <taxon>eudicotyledons</taxon>
        <taxon>Gunneridae</taxon>
        <taxon>Pentapetalae</taxon>
        <taxon>asterids</taxon>
        <taxon>lamiids</taxon>
        <taxon>Lamiales</taxon>
        <taxon>Orobanchaceae</taxon>
        <taxon>Pedicularideae</taxon>
        <taxon>Castillejinae</taxon>
        <taxon>Castilleja</taxon>
    </lineage>
</organism>
<evidence type="ECO:0000259" key="9">
    <source>
        <dbReference type="Pfam" id="PF14416"/>
    </source>
</evidence>
<gene>
    <name evidence="10" type="ORF">CASFOL_009445</name>
</gene>
<protein>
    <recommendedName>
        <fullName evidence="12">Trichome birefringence-like N-terminal domain-containing protein</fullName>
    </recommendedName>
</protein>
<accession>A0ABD3E1F6</accession>
<keyword evidence="6 7" id="KW-0472">Membrane</keyword>
<feature type="domain" description="Trichome birefringence-like C-terminal" evidence="8">
    <location>
        <begin position="145"/>
        <end position="429"/>
    </location>
</feature>
<evidence type="ECO:0000313" key="11">
    <source>
        <dbReference type="Proteomes" id="UP001632038"/>
    </source>
</evidence>
<comment type="caution">
    <text evidence="10">The sequence shown here is derived from an EMBL/GenBank/DDBJ whole genome shotgun (WGS) entry which is preliminary data.</text>
</comment>
<dbReference type="InterPro" id="IPR025846">
    <property type="entry name" value="TBL_N"/>
</dbReference>
<evidence type="ECO:0000256" key="4">
    <source>
        <dbReference type="ARBA" id="ARBA00022968"/>
    </source>
</evidence>
<evidence type="ECO:0000256" key="1">
    <source>
        <dbReference type="ARBA" id="ARBA00004167"/>
    </source>
</evidence>
<evidence type="ECO:0000256" key="5">
    <source>
        <dbReference type="ARBA" id="ARBA00022989"/>
    </source>
</evidence>
<proteinExistence type="inferred from homology"/>
<evidence type="ECO:0008006" key="12">
    <source>
        <dbReference type="Google" id="ProtNLM"/>
    </source>
</evidence>
<evidence type="ECO:0000256" key="7">
    <source>
        <dbReference type="SAM" id="Phobius"/>
    </source>
</evidence>
<dbReference type="InterPro" id="IPR029962">
    <property type="entry name" value="TBL"/>
</dbReference>
<comment type="subcellular location">
    <subcellularLocation>
        <location evidence="1">Membrane</location>
        <topology evidence="1">Single-pass membrane protein</topology>
    </subcellularLocation>
</comment>
<feature type="transmembrane region" description="Helical" evidence="7">
    <location>
        <begin position="41"/>
        <end position="59"/>
    </location>
</feature>
<dbReference type="PANTHER" id="PTHR32285">
    <property type="entry name" value="PROTEIN TRICHOME BIREFRINGENCE-LIKE 9-RELATED"/>
    <property type="match status" value="1"/>
</dbReference>
<evidence type="ECO:0000256" key="3">
    <source>
        <dbReference type="ARBA" id="ARBA00022692"/>
    </source>
</evidence>
<dbReference type="PANTHER" id="PTHR32285:SF53">
    <property type="entry name" value="PROTEIN TRICHOME BIREFRINGENCE-LIKE 9"/>
    <property type="match status" value="1"/>
</dbReference>
<reference evidence="11" key="1">
    <citation type="journal article" date="2024" name="IScience">
        <title>Strigolactones Initiate the Formation of Haustorium-like Structures in Castilleja.</title>
        <authorList>
            <person name="Buerger M."/>
            <person name="Peterson D."/>
            <person name="Chory J."/>
        </authorList>
    </citation>
    <scope>NUCLEOTIDE SEQUENCE [LARGE SCALE GENOMIC DNA]</scope>
</reference>
<dbReference type="Pfam" id="PF13839">
    <property type="entry name" value="PC-Esterase"/>
    <property type="match status" value="1"/>
</dbReference>
<dbReference type="GO" id="GO:0016020">
    <property type="term" value="C:membrane"/>
    <property type="evidence" value="ECO:0007669"/>
    <property type="project" value="UniProtKB-SubCell"/>
</dbReference>
<dbReference type="Proteomes" id="UP001632038">
    <property type="component" value="Unassembled WGS sequence"/>
</dbReference>
<keyword evidence="5 7" id="KW-1133">Transmembrane helix</keyword>
<keyword evidence="11" id="KW-1185">Reference proteome</keyword>
<sequence length="442" mass="51817">MITTRHKSSYSNLLFLSLLILPFMQQNLQNLSYPINKEQKHTAIFFFFIVTSIIGYHVLSQSHPGSFFNIGFLPKILPSNIPIIKSGKNTKCDYSNGKWVYDETQPRIRYSENCPFLDPGFRCQQNGRKDLDYQKWRWQPKDCNLPRFEAKDFLERTRNRRIVFAGDSIGRNQWESLICMLSEGVSNRSAIFEENGNPITKHKGFLSIKFQEYNLTVQYYRVPYLVIIDRPPPNAPKQVYGVIRVDRLHWYSAKWVGSDVLVFSAGHWWNQDKTVKLGYYFQEGETVNMTMDVMEAFRRSMNTLKIWVMQNLEPGKTHVFFRSYSPIHYRDGEWNKGGYCNTSRKPESDYSKLEPEPRNNIIINEVVKEMNKKAMKMVKFINITYLTEFRKDGHPSRNREPGTPVDAPQDCSHWCLPGVPDTWNELIYTELSRTGFKKSPAM</sequence>
<comment type="similarity">
    <text evidence="2">Belongs to the PC-esterase family. TBL subfamily.</text>
</comment>
<evidence type="ECO:0000256" key="2">
    <source>
        <dbReference type="ARBA" id="ARBA00007727"/>
    </source>
</evidence>
<dbReference type="Pfam" id="PF14416">
    <property type="entry name" value="PMR5N"/>
    <property type="match status" value="1"/>
</dbReference>
<evidence type="ECO:0000313" key="10">
    <source>
        <dbReference type="EMBL" id="KAL3646901.1"/>
    </source>
</evidence>
<keyword evidence="3 7" id="KW-0812">Transmembrane</keyword>
<keyword evidence="4" id="KW-0735">Signal-anchor</keyword>
<name>A0ABD3E1F6_9LAMI</name>
<feature type="domain" description="Trichome birefringence-like N-terminal" evidence="9">
    <location>
        <begin position="91"/>
        <end position="144"/>
    </location>
</feature>
<dbReference type="EMBL" id="JAVIJP010000011">
    <property type="protein sequence ID" value="KAL3646901.1"/>
    <property type="molecule type" value="Genomic_DNA"/>
</dbReference>